<dbReference type="RefSeq" id="WP_185114022.1">
    <property type="nucleotide sequence ID" value="NZ_CP011859.1"/>
</dbReference>
<organism evidence="1 2">
    <name type="scientific">Riemerella anatipestifer</name>
    <name type="common">Moraxella anatipestifer</name>
    <dbReference type="NCBI Taxonomy" id="34085"/>
    <lineage>
        <taxon>Bacteria</taxon>
        <taxon>Pseudomonadati</taxon>
        <taxon>Bacteroidota</taxon>
        <taxon>Flavobacteriia</taxon>
        <taxon>Flavobacteriales</taxon>
        <taxon>Weeksellaceae</taxon>
        <taxon>Riemerella</taxon>
    </lineage>
</organism>
<reference evidence="1 2" key="1">
    <citation type="submission" date="2015-06" db="EMBL/GenBank/DDBJ databases">
        <title>R. anatipestifer strain HXb2 is the most virulent strain so far, and the genome sequence would help us uncover the pathogenesis.</title>
        <authorList>
            <person name="Hu Q."/>
            <person name="Qi J."/>
            <person name="Bo H."/>
            <person name="Liu G."/>
            <person name="Tao M."/>
            <person name="Ding Y."/>
            <person name="Xue Y."/>
        </authorList>
    </citation>
    <scope>NUCLEOTIDE SEQUENCE [LARGE SCALE GENOMIC DNA]</scope>
    <source>
        <strain evidence="1 2">HXb2</strain>
    </source>
</reference>
<evidence type="ECO:0000313" key="1">
    <source>
        <dbReference type="EMBL" id="AQY21047.1"/>
    </source>
</evidence>
<gene>
    <name evidence="1" type="ORF">AB406_0082</name>
</gene>
<accession>A0A1S7DPJ4</accession>
<proteinExistence type="predicted"/>
<sequence>MNRDRAIELIKKQIDISDSLKHKEKFSSDFKKWKRDTEIIIEKIFGDSSRHLSDFKKISYSLSFFTNTTPDYRFHEAYIEGIDEGKTVLTSMVDEINEFGIENESIDYNPNTLAIIENICNKFHLVARQLRYRHANRETLEIEDEYDVQDLFHSLLHLYFDDIRAEEWTPSYAGGSSRVDFLLKDEQIIIEIKKTRKNLNAKEIGDQLIIDSKRYKSHPDCKCLICFVYDPEGRIGNPVGLQNDLTEETELFKLITIIAPKGK</sequence>
<name>A0A1S7DPJ4_RIEAN</name>
<dbReference type="Pfam" id="PF18742">
    <property type="entry name" value="DpnII-MboI"/>
    <property type="match status" value="1"/>
</dbReference>
<protein>
    <submittedName>
        <fullName evidence="1">Uncharacterized protein</fullName>
    </submittedName>
</protein>
<evidence type="ECO:0000313" key="2">
    <source>
        <dbReference type="Proteomes" id="UP000189883"/>
    </source>
</evidence>
<dbReference type="Proteomes" id="UP000189883">
    <property type="component" value="Chromosome"/>
</dbReference>
<dbReference type="EMBL" id="CP011859">
    <property type="protein sequence ID" value="AQY21047.1"/>
    <property type="molecule type" value="Genomic_DNA"/>
</dbReference>
<dbReference type="AlphaFoldDB" id="A0A1S7DPJ4"/>